<proteinExistence type="predicted"/>
<evidence type="ECO:0000313" key="2">
    <source>
        <dbReference type="EMBL" id="GFS13142.1"/>
    </source>
</evidence>
<dbReference type="Proteomes" id="UP000762676">
    <property type="component" value="Unassembled WGS sequence"/>
</dbReference>
<feature type="signal peptide" evidence="1">
    <location>
        <begin position="1"/>
        <end position="21"/>
    </location>
</feature>
<evidence type="ECO:0000313" key="3">
    <source>
        <dbReference type="Proteomes" id="UP000762676"/>
    </source>
</evidence>
<keyword evidence="3" id="KW-1185">Reference proteome</keyword>
<gene>
    <name evidence="2" type="ORF">ElyMa_003129800</name>
</gene>
<dbReference type="EMBL" id="BMAT01006457">
    <property type="protein sequence ID" value="GFS13142.1"/>
    <property type="molecule type" value="Genomic_DNA"/>
</dbReference>
<reference evidence="2 3" key="1">
    <citation type="journal article" date="2021" name="Elife">
        <title>Chloroplast acquisition without the gene transfer in kleptoplastic sea slugs, Plakobranchus ocellatus.</title>
        <authorList>
            <person name="Maeda T."/>
            <person name="Takahashi S."/>
            <person name="Yoshida T."/>
            <person name="Shimamura S."/>
            <person name="Takaki Y."/>
            <person name="Nagai Y."/>
            <person name="Toyoda A."/>
            <person name="Suzuki Y."/>
            <person name="Arimoto A."/>
            <person name="Ishii H."/>
            <person name="Satoh N."/>
            <person name="Nishiyama T."/>
            <person name="Hasebe M."/>
            <person name="Maruyama T."/>
            <person name="Minagawa J."/>
            <person name="Obokata J."/>
            <person name="Shigenobu S."/>
        </authorList>
    </citation>
    <scope>NUCLEOTIDE SEQUENCE [LARGE SCALE GENOMIC DNA]</scope>
</reference>
<accession>A0AAV4IS26</accession>
<protein>
    <submittedName>
        <fullName evidence="2">Uncharacterized protein</fullName>
    </submittedName>
</protein>
<organism evidence="2 3">
    <name type="scientific">Elysia marginata</name>
    <dbReference type="NCBI Taxonomy" id="1093978"/>
    <lineage>
        <taxon>Eukaryota</taxon>
        <taxon>Metazoa</taxon>
        <taxon>Spiralia</taxon>
        <taxon>Lophotrochozoa</taxon>
        <taxon>Mollusca</taxon>
        <taxon>Gastropoda</taxon>
        <taxon>Heterobranchia</taxon>
        <taxon>Euthyneura</taxon>
        <taxon>Panpulmonata</taxon>
        <taxon>Sacoglossa</taxon>
        <taxon>Placobranchoidea</taxon>
        <taxon>Plakobranchidae</taxon>
        <taxon>Elysia</taxon>
    </lineage>
</organism>
<feature type="chain" id="PRO_5043763955" evidence="1">
    <location>
        <begin position="22"/>
        <end position="99"/>
    </location>
</feature>
<comment type="caution">
    <text evidence="2">The sequence shown here is derived from an EMBL/GenBank/DDBJ whole genome shotgun (WGS) entry which is preliminary data.</text>
</comment>
<dbReference type="AlphaFoldDB" id="A0AAV4IS26"/>
<name>A0AAV4IS26_9GAST</name>
<sequence length="99" mass="11200">MMKMVLMVCLSLALMAIYTEATSPFDEKELTSDGLFEIGEGIDMEPGEMGSNKRSSTSRRLPYACRRTCNCDVMSRRACNYCKYLKNMCIRIYGNVVDA</sequence>
<keyword evidence="1" id="KW-0732">Signal</keyword>
<evidence type="ECO:0000256" key="1">
    <source>
        <dbReference type="SAM" id="SignalP"/>
    </source>
</evidence>